<dbReference type="AlphaFoldDB" id="A0A1F5K092"/>
<keyword evidence="1" id="KW-0812">Transmembrane</keyword>
<keyword evidence="1" id="KW-1133">Transmembrane helix</keyword>
<comment type="caution">
    <text evidence="3">The sequence shown here is derived from an EMBL/GenBank/DDBJ whole genome shotgun (WGS) entry which is preliminary data.</text>
</comment>
<name>A0A1F5K092_9BACT</name>
<proteinExistence type="predicted"/>
<dbReference type="Proteomes" id="UP000176405">
    <property type="component" value="Unassembled WGS sequence"/>
</dbReference>
<reference evidence="3 4" key="1">
    <citation type="journal article" date="2016" name="Nat. Commun.">
        <title>Thousands of microbial genomes shed light on interconnected biogeochemical processes in an aquifer system.</title>
        <authorList>
            <person name="Anantharaman K."/>
            <person name="Brown C.T."/>
            <person name="Hug L.A."/>
            <person name="Sharon I."/>
            <person name="Castelle C.J."/>
            <person name="Probst A.J."/>
            <person name="Thomas B.C."/>
            <person name="Singh A."/>
            <person name="Wilkins M.J."/>
            <person name="Karaoz U."/>
            <person name="Brodie E.L."/>
            <person name="Williams K.H."/>
            <person name="Hubbard S.S."/>
            <person name="Banfield J.F."/>
        </authorList>
    </citation>
    <scope>NUCLEOTIDE SEQUENCE [LARGE SCALE GENOMIC DNA]</scope>
</reference>
<evidence type="ECO:0000313" key="3">
    <source>
        <dbReference type="EMBL" id="OGE34286.1"/>
    </source>
</evidence>
<dbReference type="EMBL" id="MFDH01000037">
    <property type="protein sequence ID" value="OGE34286.1"/>
    <property type="molecule type" value="Genomic_DNA"/>
</dbReference>
<evidence type="ECO:0000259" key="2">
    <source>
        <dbReference type="Pfam" id="PF00535"/>
    </source>
</evidence>
<organism evidence="3 4">
    <name type="scientific">Candidatus Daviesbacteria bacterium RIFCSPHIGHO2_12_FULL_43_11</name>
    <dbReference type="NCBI Taxonomy" id="1797780"/>
    <lineage>
        <taxon>Bacteria</taxon>
        <taxon>Candidatus Daviesiibacteriota</taxon>
    </lineage>
</organism>
<dbReference type="PANTHER" id="PTHR43179">
    <property type="entry name" value="RHAMNOSYLTRANSFERASE WBBL"/>
    <property type="match status" value="1"/>
</dbReference>
<dbReference type="InterPro" id="IPR001173">
    <property type="entry name" value="Glyco_trans_2-like"/>
</dbReference>
<dbReference type="InterPro" id="IPR029044">
    <property type="entry name" value="Nucleotide-diphossugar_trans"/>
</dbReference>
<keyword evidence="1" id="KW-0472">Membrane</keyword>
<accession>A0A1F5K092</accession>
<gene>
    <name evidence="3" type="ORF">A3E45_04865</name>
</gene>
<dbReference type="PANTHER" id="PTHR43179:SF7">
    <property type="entry name" value="RHAMNOSYLTRANSFERASE WBBL"/>
    <property type="match status" value="1"/>
</dbReference>
<dbReference type="SUPFAM" id="SSF53448">
    <property type="entry name" value="Nucleotide-diphospho-sugar transferases"/>
    <property type="match status" value="1"/>
</dbReference>
<feature type="transmembrane region" description="Helical" evidence="1">
    <location>
        <begin position="275"/>
        <end position="293"/>
    </location>
</feature>
<protein>
    <recommendedName>
        <fullName evidence="2">Glycosyltransferase 2-like domain-containing protein</fullName>
    </recommendedName>
</protein>
<dbReference type="STRING" id="1797780.A3E45_04865"/>
<dbReference type="Pfam" id="PF00535">
    <property type="entry name" value="Glycos_transf_2"/>
    <property type="match status" value="1"/>
</dbReference>
<evidence type="ECO:0000313" key="4">
    <source>
        <dbReference type="Proteomes" id="UP000176405"/>
    </source>
</evidence>
<dbReference type="Gene3D" id="3.90.550.10">
    <property type="entry name" value="Spore Coat Polysaccharide Biosynthesis Protein SpsA, Chain A"/>
    <property type="match status" value="1"/>
</dbReference>
<sequence length="300" mass="34814">MQFIRRHVVGKTKLSIVLVNYNAGDFLVECLRFVYVVEDELDLDVWVVDNASEDDSIKLAKQEFPQVHYIENKDNRGFGAANNQALKQIKNEYILILNPDTEVEKNTLSFMVDFMEKYLDVGAATCRALKSDGELDWAYHRGFPTPWASFLYYFLKDDRLYHLKDRDMSKAHEVDAISGSFFLTRKSVLDKVGLFDEDYWMYAEDLDLSFRIKRAGLKVMYVPDVQVVHLKGVSSGLKEHSQDISTATKASKLRAFDAFYETMNIFYRKNLASSYPFFINWAVYLAINLKWAMAKRKMSV</sequence>
<evidence type="ECO:0000256" key="1">
    <source>
        <dbReference type="SAM" id="Phobius"/>
    </source>
</evidence>
<feature type="domain" description="Glycosyltransferase 2-like" evidence="2">
    <location>
        <begin position="15"/>
        <end position="192"/>
    </location>
</feature>
<dbReference type="CDD" id="cd04186">
    <property type="entry name" value="GT_2_like_c"/>
    <property type="match status" value="1"/>
</dbReference>